<dbReference type="InterPro" id="IPR050134">
    <property type="entry name" value="NAD-dep_sirtuin_deacylases"/>
</dbReference>
<dbReference type="GO" id="GO:0070403">
    <property type="term" value="F:NAD+ binding"/>
    <property type="evidence" value="ECO:0007669"/>
    <property type="project" value="InterPro"/>
</dbReference>
<dbReference type="Gene3D" id="3.40.50.1220">
    <property type="entry name" value="TPP-binding domain"/>
    <property type="match status" value="1"/>
</dbReference>
<dbReference type="Pfam" id="PF02146">
    <property type="entry name" value="SIR2"/>
    <property type="match status" value="1"/>
</dbReference>
<dbReference type="InterPro" id="IPR026591">
    <property type="entry name" value="Sirtuin_cat_small_dom_sf"/>
</dbReference>
<keyword evidence="4" id="KW-0479">Metal-binding</keyword>
<evidence type="ECO:0000259" key="5">
    <source>
        <dbReference type="PROSITE" id="PS50305"/>
    </source>
</evidence>
<keyword evidence="2" id="KW-0808">Transferase</keyword>
<dbReference type="Proteomes" id="UP000078090">
    <property type="component" value="Unassembled WGS sequence"/>
</dbReference>
<gene>
    <name evidence="6" type="ORF">A1332_23015</name>
</gene>
<feature type="binding site" evidence="4">
    <location>
        <position position="172"/>
    </location>
    <ligand>
        <name>Zn(2+)</name>
        <dbReference type="ChEBI" id="CHEBI:29105"/>
    </ligand>
</feature>
<organism evidence="6 7">
    <name type="scientific">Methylomonas methanica</name>
    <dbReference type="NCBI Taxonomy" id="421"/>
    <lineage>
        <taxon>Bacteria</taxon>
        <taxon>Pseudomonadati</taxon>
        <taxon>Pseudomonadota</taxon>
        <taxon>Gammaproteobacteria</taxon>
        <taxon>Methylococcales</taxon>
        <taxon>Methylococcaceae</taxon>
        <taxon>Methylomonas</taxon>
    </lineage>
</organism>
<name>A0A177LUV8_METMH</name>
<dbReference type="InterPro" id="IPR029035">
    <property type="entry name" value="DHS-like_NAD/FAD-binding_dom"/>
</dbReference>
<dbReference type="EC" id="2.3.1.286" evidence="1"/>
<keyword evidence="3" id="KW-0520">NAD</keyword>
<evidence type="ECO:0000256" key="3">
    <source>
        <dbReference type="ARBA" id="ARBA00023027"/>
    </source>
</evidence>
<evidence type="ECO:0000313" key="6">
    <source>
        <dbReference type="EMBL" id="OAH96328.1"/>
    </source>
</evidence>
<protein>
    <recommendedName>
        <fullName evidence="1">protein acetyllysine N-acetyltransferase</fullName>
        <ecNumber evidence="1">2.3.1.286</ecNumber>
    </recommendedName>
</protein>
<feature type="active site" description="Proton acceptor" evidence="4">
    <location>
        <position position="132"/>
    </location>
</feature>
<keyword evidence="4" id="KW-0862">Zinc</keyword>
<dbReference type="Gene3D" id="3.30.1600.10">
    <property type="entry name" value="SIR2/SIRT2 'Small Domain"/>
    <property type="match status" value="1"/>
</dbReference>
<evidence type="ECO:0000256" key="4">
    <source>
        <dbReference type="PROSITE-ProRule" id="PRU00236"/>
    </source>
</evidence>
<dbReference type="PANTHER" id="PTHR11085">
    <property type="entry name" value="NAD-DEPENDENT PROTEIN DEACYLASE SIRTUIN-5, MITOCHONDRIAL-RELATED"/>
    <property type="match status" value="1"/>
</dbReference>
<evidence type="ECO:0000313" key="7">
    <source>
        <dbReference type="Proteomes" id="UP000078090"/>
    </source>
</evidence>
<dbReference type="EMBL" id="LUUG01000134">
    <property type="protein sequence ID" value="OAH96328.1"/>
    <property type="molecule type" value="Genomic_DNA"/>
</dbReference>
<evidence type="ECO:0000256" key="1">
    <source>
        <dbReference type="ARBA" id="ARBA00012928"/>
    </source>
</evidence>
<dbReference type="CDD" id="cd00296">
    <property type="entry name" value="SIR2"/>
    <property type="match status" value="1"/>
</dbReference>
<feature type="domain" description="Deacetylase sirtuin-type" evidence="5">
    <location>
        <begin position="1"/>
        <end position="274"/>
    </location>
</feature>
<dbReference type="RefSeq" id="WP_064010851.1">
    <property type="nucleotide sequence ID" value="NZ_LUUG01000134.1"/>
</dbReference>
<evidence type="ECO:0000256" key="2">
    <source>
        <dbReference type="ARBA" id="ARBA00022679"/>
    </source>
</evidence>
<proteinExistence type="predicted"/>
<feature type="binding site" evidence="4">
    <location>
        <position position="175"/>
    </location>
    <ligand>
        <name>Zn(2+)</name>
        <dbReference type="ChEBI" id="CHEBI:29105"/>
    </ligand>
</feature>
<reference evidence="6 7" key="1">
    <citation type="submission" date="2016-03" db="EMBL/GenBank/DDBJ databases">
        <authorList>
            <person name="Ploux O."/>
        </authorList>
    </citation>
    <scope>NUCLEOTIDE SEQUENCE [LARGE SCALE GENOMIC DNA]</scope>
    <source>
        <strain evidence="6 7">R-45363</strain>
    </source>
</reference>
<dbReference type="PANTHER" id="PTHR11085:SF4">
    <property type="entry name" value="NAD-DEPENDENT PROTEIN DEACYLASE"/>
    <property type="match status" value="1"/>
</dbReference>
<dbReference type="GO" id="GO:0046872">
    <property type="term" value="F:metal ion binding"/>
    <property type="evidence" value="ECO:0007669"/>
    <property type="project" value="UniProtKB-KW"/>
</dbReference>
<sequence length="286" mass="31749">MNQQNAVLRAAQAIADADTLLITAGAGMGVDSGLPDFRGKQGFWRTHPSYAAEGLTFQDLANPQWFFNEPRRAWGFYGSRYHSYGNTPPHAGFTLLKSWLDSKPNPGFVYTSNVDGHFQKAGFAEDSIYECHGSIHYLQCCMPCNQRIWPIKTLRLTVDSHSMIAQGSLPFCPDCGGFARPNILMFDDAFWLEHRARQQQNRYLDWSLRAMHQQVVVIELGVGSEIGPIRWVGESFPGTLLRINPSESNAPKGSISLAMSALAALTAIERILSAGHGPQDRELYDG</sequence>
<accession>A0A177LUV8</accession>
<comment type="caution">
    <text evidence="6">The sequence shown here is derived from an EMBL/GenBank/DDBJ whole genome shotgun (WGS) entry which is preliminary data.</text>
</comment>
<dbReference type="SUPFAM" id="SSF52467">
    <property type="entry name" value="DHS-like NAD/FAD-binding domain"/>
    <property type="match status" value="1"/>
</dbReference>
<feature type="binding site" evidence="4">
    <location>
        <position position="140"/>
    </location>
    <ligand>
        <name>Zn(2+)</name>
        <dbReference type="ChEBI" id="CHEBI:29105"/>
    </ligand>
</feature>
<dbReference type="InterPro" id="IPR026590">
    <property type="entry name" value="Ssirtuin_cat_dom"/>
</dbReference>
<dbReference type="AlphaFoldDB" id="A0A177LUV8"/>
<dbReference type="InterPro" id="IPR003000">
    <property type="entry name" value="Sirtuin"/>
</dbReference>
<feature type="binding site" evidence="4">
    <location>
        <position position="144"/>
    </location>
    <ligand>
        <name>Zn(2+)</name>
        <dbReference type="ChEBI" id="CHEBI:29105"/>
    </ligand>
</feature>
<dbReference type="GO" id="GO:0017136">
    <property type="term" value="F:histone deacetylase activity, NAD-dependent"/>
    <property type="evidence" value="ECO:0007669"/>
    <property type="project" value="TreeGrafter"/>
</dbReference>
<dbReference type="PROSITE" id="PS50305">
    <property type="entry name" value="SIRTUIN"/>
    <property type="match status" value="1"/>
</dbReference>
<dbReference type="OrthoDB" id="9800582at2"/>